<proteinExistence type="predicted"/>
<comment type="caution">
    <text evidence="1">The sequence shown here is derived from an EMBL/GenBank/DDBJ whole genome shotgun (WGS) entry which is preliminary data.</text>
</comment>
<name>A0A842CRU8_9LIST</name>
<dbReference type="Proteomes" id="UP000580683">
    <property type="component" value="Unassembled WGS sequence"/>
</dbReference>
<evidence type="ECO:0000313" key="1">
    <source>
        <dbReference type="EMBL" id="MBC1978941.1"/>
    </source>
</evidence>
<reference evidence="1 2" key="1">
    <citation type="submission" date="2020-03" db="EMBL/GenBank/DDBJ databases">
        <title>Soil Listeria distribution.</title>
        <authorList>
            <person name="Liao J."/>
            <person name="Wiedmann M."/>
        </authorList>
    </citation>
    <scope>NUCLEOTIDE SEQUENCE [LARGE SCALE GENOMIC DNA]</scope>
    <source>
        <strain evidence="1 2">FSL L7-0504</strain>
    </source>
</reference>
<dbReference type="GeneID" id="87011149"/>
<dbReference type="EMBL" id="JAASWI010000004">
    <property type="protein sequence ID" value="MBC1978941.1"/>
    <property type="molecule type" value="Genomic_DNA"/>
</dbReference>
<dbReference type="RefSeq" id="WP_185504021.1">
    <property type="nucleotide sequence ID" value="NZ_JAASWB010000001.1"/>
</dbReference>
<organism evidence="1 2">
    <name type="scientific">Listeria marthii</name>
    <dbReference type="NCBI Taxonomy" id="529731"/>
    <lineage>
        <taxon>Bacteria</taxon>
        <taxon>Bacillati</taxon>
        <taxon>Bacillota</taxon>
        <taxon>Bacilli</taxon>
        <taxon>Bacillales</taxon>
        <taxon>Listeriaceae</taxon>
        <taxon>Listeria</taxon>
    </lineage>
</organism>
<dbReference type="AlphaFoldDB" id="A0A842CRU8"/>
<accession>A0A842CRU8</accession>
<gene>
    <name evidence="1" type="ORF">HCJ63_10645</name>
</gene>
<evidence type="ECO:0000313" key="2">
    <source>
        <dbReference type="Proteomes" id="UP000580683"/>
    </source>
</evidence>
<protein>
    <submittedName>
        <fullName evidence="1">Uncharacterized protein</fullName>
    </submittedName>
</protein>
<sequence>MTTKLKTSDIDVMLLNKSAAISALDKLAVQTSNNMKSLLEQVKRGSINV</sequence>